<protein>
    <recommendedName>
        <fullName evidence="2">Integrase catalytic domain-containing protein</fullName>
    </recommendedName>
</protein>
<dbReference type="AlphaFoldDB" id="A0A6F8XEE9"/>
<evidence type="ECO:0000259" key="2">
    <source>
        <dbReference type="Pfam" id="PF13683"/>
    </source>
</evidence>
<organism evidence="3 4">
    <name type="scientific">Vreelandella aquamarina</name>
    <dbReference type="NCBI Taxonomy" id="77097"/>
    <lineage>
        <taxon>Bacteria</taxon>
        <taxon>Pseudomonadati</taxon>
        <taxon>Pseudomonadota</taxon>
        <taxon>Gammaproteobacteria</taxon>
        <taxon>Oceanospirillales</taxon>
        <taxon>Halomonadaceae</taxon>
        <taxon>Vreelandella</taxon>
    </lineage>
</organism>
<evidence type="ECO:0000313" key="4">
    <source>
        <dbReference type="Proteomes" id="UP000501053"/>
    </source>
</evidence>
<sequence length="164" mass="18613">MVSQTNEQALETTIEQALTGMTTEEMKAAGDVRQTPADDLVANSGFCLGLPMGFNAQYAIDEKLFWRFLEQTQSTQLAKLQKHNPADWQSQAAGKLRPAGEEARHHASAEKEPFSRNECVNHHWFRTLDEARAEIEVWRDHYNHIRPHSALNYLPIVEDAQRAG</sequence>
<keyword evidence="4" id="KW-1185">Reference proteome</keyword>
<dbReference type="EMBL" id="AP022869">
    <property type="protein sequence ID" value="BCB72562.1"/>
    <property type="molecule type" value="Genomic_DNA"/>
</dbReference>
<dbReference type="GO" id="GO:0015074">
    <property type="term" value="P:DNA integration"/>
    <property type="evidence" value="ECO:0007669"/>
    <property type="project" value="InterPro"/>
</dbReference>
<feature type="compositionally biased region" description="Basic and acidic residues" evidence="1">
    <location>
        <begin position="98"/>
        <end position="114"/>
    </location>
</feature>
<feature type="region of interest" description="Disordered" evidence="1">
    <location>
        <begin position="82"/>
        <end position="114"/>
    </location>
</feature>
<evidence type="ECO:0000313" key="3">
    <source>
        <dbReference type="EMBL" id="BCB72562.1"/>
    </source>
</evidence>
<dbReference type="InterPro" id="IPR001584">
    <property type="entry name" value="Integrase_cat-core"/>
</dbReference>
<dbReference type="RefSeq" id="WP_390624446.1">
    <property type="nucleotide sequence ID" value="NZ_AP022869.1"/>
</dbReference>
<dbReference type="Proteomes" id="UP000501053">
    <property type="component" value="Chromosome"/>
</dbReference>
<accession>A0A6F8XEE9</accession>
<gene>
    <name evidence="3" type="ORF">HMEPL2_29130</name>
</gene>
<feature type="domain" description="Integrase catalytic" evidence="2">
    <location>
        <begin position="116"/>
        <end position="155"/>
    </location>
</feature>
<evidence type="ECO:0000256" key="1">
    <source>
        <dbReference type="SAM" id="MobiDB-lite"/>
    </source>
</evidence>
<dbReference type="Pfam" id="PF13683">
    <property type="entry name" value="rve_3"/>
    <property type="match status" value="1"/>
</dbReference>
<reference evidence="3 4" key="1">
    <citation type="submission" date="2020-03" db="EMBL/GenBank/DDBJ databases">
        <title>Complete Genome Sequence of Halomonas meridiana strain Eplume2, isolated from hydrothermal-plume in the north east Pacific Ocean.</title>
        <authorList>
            <person name="Kurihara Y."/>
            <person name="Kawai S."/>
            <person name="Sakai A."/>
            <person name="Galipon J."/>
            <person name="Arakawa K."/>
        </authorList>
    </citation>
    <scope>NUCLEOTIDE SEQUENCE [LARGE SCALE GENOMIC DNA]</scope>
    <source>
        <strain evidence="3 4">Eplume2</strain>
    </source>
</reference>
<proteinExistence type="predicted"/>
<name>A0A6F8XEE9_9GAMM</name>